<sequence>MYETRGNSYKLRREIKIWFVEIHLKLIIGYLFVSFLFAEHYADVFATFSQLFSVQIAVLVKSTELFALGHDQAIVVKEIGLINENFLIILNKISFYICICTLFES</sequence>
<dbReference type="EMBL" id="REGN01001288">
    <property type="protein sequence ID" value="RNA35754.1"/>
    <property type="molecule type" value="Genomic_DNA"/>
</dbReference>
<keyword evidence="3" id="KW-1185">Reference proteome</keyword>
<evidence type="ECO:0000256" key="1">
    <source>
        <dbReference type="SAM" id="Phobius"/>
    </source>
</evidence>
<comment type="caution">
    <text evidence="2">The sequence shown here is derived from an EMBL/GenBank/DDBJ whole genome shotgun (WGS) entry which is preliminary data.</text>
</comment>
<accession>A0A3M7SIN4</accession>
<organism evidence="2 3">
    <name type="scientific">Brachionus plicatilis</name>
    <name type="common">Marine rotifer</name>
    <name type="synonym">Brachionus muelleri</name>
    <dbReference type="NCBI Taxonomy" id="10195"/>
    <lineage>
        <taxon>Eukaryota</taxon>
        <taxon>Metazoa</taxon>
        <taxon>Spiralia</taxon>
        <taxon>Gnathifera</taxon>
        <taxon>Rotifera</taxon>
        <taxon>Eurotatoria</taxon>
        <taxon>Monogononta</taxon>
        <taxon>Pseudotrocha</taxon>
        <taxon>Ploima</taxon>
        <taxon>Brachionidae</taxon>
        <taxon>Brachionus</taxon>
    </lineage>
</organism>
<reference evidence="2 3" key="1">
    <citation type="journal article" date="2018" name="Sci. Rep.">
        <title>Genomic signatures of local adaptation to the degree of environmental predictability in rotifers.</title>
        <authorList>
            <person name="Franch-Gras L."/>
            <person name="Hahn C."/>
            <person name="Garcia-Roger E.M."/>
            <person name="Carmona M.J."/>
            <person name="Serra M."/>
            <person name="Gomez A."/>
        </authorList>
    </citation>
    <scope>NUCLEOTIDE SEQUENCE [LARGE SCALE GENOMIC DNA]</scope>
    <source>
        <strain evidence="2">HYR1</strain>
    </source>
</reference>
<dbReference type="Proteomes" id="UP000276133">
    <property type="component" value="Unassembled WGS sequence"/>
</dbReference>
<dbReference type="AlphaFoldDB" id="A0A3M7SIN4"/>
<evidence type="ECO:0000313" key="2">
    <source>
        <dbReference type="EMBL" id="RNA35754.1"/>
    </source>
</evidence>
<feature type="transmembrane region" description="Helical" evidence="1">
    <location>
        <begin position="17"/>
        <end position="38"/>
    </location>
</feature>
<keyword evidence="1" id="KW-1133">Transmembrane helix</keyword>
<gene>
    <name evidence="2" type="ORF">BpHYR1_036414</name>
</gene>
<proteinExistence type="predicted"/>
<keyword evidence="1" id="KW-0472">Membrane</keyword>
<protein>
    <submittedName>
        <fullName evidence="2">Uncharacterized protein</fullName>
    </submittedName>
</protein>
<evidence type="ECO:0000313" key="3">
    <source>
        <dbReference type="Proteomes" id="UP000276133"/>
    </source>
</evidence>
<name>A0A3M7SIN4_BRAPC</name>
<keyword evidence="1" id="KW-0812">Transmembrane</keyword>